<evidence type="ECO:0000313" key="1">
    <source>
        <dbReference type="EMBL" id="KKS20115.1"/>
    </source>
</evidence>
<dbReference type="Proteomes" id="UP000034371">
    <property type="component" value="Unassembled WGS sequence"/>
</dbReference>
<protein>
    <submittedName>
        <fullName evidence="1">Uncharacterized protein</fullName>
    </submittedName>
</protein>
<sequence>MEGVRGRKLFACEPSEAPPPVRIVEAETRRKMFSSFIEEKIGRAQKENCGEHFSAGHASGASDGGANSFVHFPLEKGSRKC</sequence>
<evidence type="ECO:0000313" key="2">
    <source>
        <dbReference type="Proteomes" id="UP000034371"/>
    </source>
</evidence>
<name>A0A0G0X579_9BACT</name>
<gene>
    <name evidence="1" type="ORF">UU78_C0067G0005</name>
</gene>
<accession>A0A0G0X579</accession>
<dbReference type="AlphaFoldDB" id="A0A0G0X579"/>
<proteinExistence type="predicted"/>
<organism evidence="1 2">
    <name type="scientific">Candidatus Roizmanbacteria bacterium GW2011_GWC2_41_7</name>
    <dbReference type="NCBI Taxonomy" id="1618487"/>
    <lineage>
        <taxon>Bacteria</taxon>
        <taxon>Candidatus Roizmaniibacteriota</taxon>
    </lineage>
</organism>
<dbReference type="EMBL" id="LCBY01000067">
    <property type="protein sequence ID" value="KKS20115.1"/>
    <property type="molecule type" value="Genomic_DNA"/>
</dbReference>
<comment type="caution">
    <text evidence="1">The sequence shown here is derived from an EMBL/GenBank/DDBJ whole genome shotgun (WGS) entry which is preliminary data.</text>
</comment>
<reference evidence="1 2" key="1">
    <citation type="journal article" date="2015" name="Nature">
        <title>rRNA introns, odd ribosomes, and small enigmatic genomes across a large radiation of phyla.</title>
        <authorList>
            <person name="Brown C.T."/>
            <person name="Hug L.A."/>
            <person name="Thomas B.C."/>
            <person name="Sharon I."/>
            <person name="Castelle C.J."/>
            <person name="Singh A."/>
            <person name="Wilkins M.J."/>
            <person name="Williams K.H."/>
            <person name="Banfield J.F."/>
        </authorList>
    </citation>
    <scope>NUCLEOTIDE SEQUENCE [LARGE SCALE GENOMIC DNA]</scope>
</reference>